<accession>A0A8T3A3H1</accession>
<name>A0A8T3A3H1_DENNO</name>
<dbReference type="Gene3D" id="3.40.395.10">
    <property type="entry name" value="Adenoviral Proteinase, Chain A"/>
    <property type="match status" value="1"/>
</dbReference>
<proteinExistence type="inferred from homology"/>
<protein>
    <recommendedName>
        <fullName evidence="6">Ubiquitin-like protease family profile domain-containing protein</fullName>
    </recommendedName>
</protein>
<keyword evidence="2" id="KW-0645">Protease</keyword>
<sequence>MQYIRGLFLRPNVSLRSGYTPKIHFRCRFSSFREVCNVLVQKFGDPLVVRLRQLHINQFLRLPVMPQNVPLIHMLISKWDMKTESFIIKGRSLKFSTEEVAILIGMPNRGIIFDVGSAKSTGKTSNDIRHDIERLDSSTRLDDVVKCFLLYLLSNIFYPMANFRIPVSIFELLNTPELFNQYNWPESIRGFLVEEFNVVATKQAKGLGLGYINGLVMILIIWFLEHTTIHAVQDDLSRPRFTRWDGNFIYTEKEVINIFADLEEHEILTELQGITDAEKDLLLHLSPPTSPIKEPSPSRVPCPTTAESTQTTPASPVGMSSPPEHDSPTPTPVRPVLFTSTSHPDSSAQPESTNVDDQANFVLLNKSIFELFNKYNFIQKKVAEVEATNQIQEHRIHFLEDSMFDLEKENSNLKEEIKKKDHFLMQFFEDQFPSYLKNYKKEMCAPSSVSPTASEETTLSEYEVDTSILSGIAQRVQRRNDRKRKLVSTPFTTGVRKKKIKKKVLSEDSTLVASAGDRPDEVPEKAAVHTTTPASQPPPEPTPTSPIVIPEPHEQEDVPVIDQPVVKEAVVYEVDENIEIPRAPAAEMLDYPGRALISEDKRVIIDNALKQFKFKNDSIFEFGNISINRSQLDELLMAEELDNNHIDAFAHLLTQKESAFPGRNQPFLFVSSFHWLYYKQYNDSNTKTFVSNIDKTIIRNINLIFVPIIYEKHWTLLLCNLLKKRWEFYDSLPKKTHKAILPEVISHFYKDTDDAFDIDITKWPIKGFRNVPTQNNSVDCGMYLCKYIEVLIQKEPIKWYRYLDWHSNMPLYRAEFAYDLLCTKIQ</sequence>
<dbReference type="InterPro" id="IPR038765">
    <property type="entry name" value="Papain-like_cys_pep_sf"/>
</dbReference>
<evidence type="ECO:0000256" key="1">
    <source>
        <dbReference type="ARBA" id="ARBA00005234"/>
    </source>
</evidence>
<evidence type="ECO:0000256" key="2">
    <source>
        <dbReference type="ARBA" id="ARBA00022670"/>
    </source>
</evidence>
<evidence type="ECO:0000256" key="4">
    <source>
        <dbReference type="ARBA" id="ARBA00022807"/>
    </source>
</evidence>
<feature type="region of interest" description="Disordered" evidence="5">
    <location>
        <begin position="510"/>
        <end position="545"/>
    </location>
</feature>
<dbReference type="GO" id="GO:0006508">
    <property type="term" value="P:proteolysis"/>
    <property type="evidence" value="ECO:0007669"/>
    <property type="project" value="UniProtKB-KW"/>
</dbReference>
<evidence type="ECO:0000256" key="5">
    <source>
        <dbReference type="SAM" id="MobiDB-lite"/>
    </source>
</evidence>
<evidence type="ECO:0000313" key="7">
    <source>
        <dbReference type="EMBL" id="KAI0488741.1"/>
    </source>
</evidence>
<dbReference type="OrthoDB" id="5065855at2759"/>
<dbReference type="GO" id="GO:0016929">
    <property type="term" value="F:deSUMOylase activity"/>
    <property type="evidence" value="ECO:0007669"/>
    <property type="project" value="TreeGrafter"/>
</dbReference>
<dbReference type="PROSITE" id="PS50600">
    <property type="entry name" value="ULP_PROTEASE"/>
    <property type="match status" value="1"/>
</dbReference>
<dbReference type="EMBL" id="JAGYWB010000019">
    <property type="protein sequence ID" value="KAI0488741.1"/>
    <property type="molecule type" value="Genomic_DNA"/>
</dbReference>
<feature type="region of interest" description="Disordered" evidence="5">
    <location>
        <begin position="285"/>
        <end position="354"/>
    </location>
</feature>
<feature type="domain" description="Ubiquitin-like protease family profile" evidence="6">
    <location>
        <begin position="625"/>
        <end position="791"/>
    </location>
</feature>
<evidence type="ECO:0000259" key="6">
    <source>
        <dbReference type="PROSITE" id="PS50600"/>
    </source>
</evidence>
<dbReference type="SUPFAM" id="SSF54001">
    <property type="entry name" value="Cysteine proteinases"/>
    <property type="match status" value="1"/>
</dbReference>
<dbReference type="GO" id="GO:0016926">
    <property type="term" value="P:protein desumoylation"/>
    <property type="evidence" value="ECO:0007669"/>
    <property type="project" value="TreeGrafter"/>
</dbReference>
<dbReference type="PANTHER" id="PTHR12606">
    <property type="entry name" value="SENTRIN/SUMO-SPECIFIC PROTEASE"/>
    <property type="match status" value="1"/>
</dbReference>
<evidence type="ECO:0000256" key="3">
    <source>
        <dbReference type="ARBA" id="ARBA00022801"/>
    </source>
</evidence>
<dbReference type="AlphaFoldDB" id="A0A8T3A3H1"/>
<feature type="compositionally biased region" description="Basic and acidic residues" evidence="5">
    <location>
        <begin position="517"/>
        <end position="527"/>
    </location>
</feature>
<dbReference type="PANTHER" id="PTHR12606:SF141">
    <property type="entry name" value="GH15225P-RELATED"/>
    <property type="match status" value="1"/>
</dbReference>
<dbReference type="InterPro" id="IPR003653">
    <property type="entry name" value="Peptidase_C48_C"/>
</dbReference>
<dbReference type="SMR" id="A0A8T3A3H1"/>
<evidence type="ECO:0000313" key="8">
    <source>
        <dbReference type="Proteomes" id="UP000829196"/>
    </source>
</evidence>
<feature type="compositionally biased region" description="Polar residues" evidence="5">
    <location>
        <begin position="305"/>
        <end position="314"/>
    </location>
</feature>
<keyword evidence="4" id="KW-0788">Thiol protease</keyword>
<organism evidence="7 8">
    <name type="scientific">Dendrobium nobile</name>
    <name type="common">Orchid</name>
    <dbReference type="NCBI Taxonomy" id="94219"/>
    <lineage>
        <taxon>Eukaryota</taxon>
        <taxon>Viridiplantae</taxon>
        <taxon>Streptophyta</taxon>
        <taxon>Embryophyta</taxon>
        <taxon>Tracheophyta</taxon>
        <taxon>Spermatophyta</taxon>
        <taxon>Magnoliopsida</taxon>
        <taxon>Liliopsida</taxon>
        <taxon>Asparagales</taxon>
        <taxon>Orchidaceae</taxon>
        <taxon>Epidendroideae</taxon>
        <taxon>Malaxideae</taxon>
        <taxon>Dendrobiinae</taxon>
        <taxon>Dendrobium</taxon>
    </lineage>
</organism>
<comment type="caution">
    <text evidence="7">The sequence shown here is derived from an EMBL/GenBank/DDBJ whole genome shotgun (WGS) entry which is preliminary data.</text>
</comment>
<keyword evidence="3" id="KW-0378">Hydrolase</keyword>
<feature type="compositionally biased region" description="Polar residues" evidence="5">
    <location>
        <begin position="338"/>
        <end position="354"/>
    </location>
</feature>
<gene>
    <name evidence="7" type="ORF">KFK09_028580</name>
</gene>
<dbReference type="GO" id="GO:0005634">
    <property type="term" value="C:nucleus"/>
    <property type="evidence" value="ECO:0007669"/>
    <property type="project" value="TreeGrafter"/>
</dbReference>
<keyword evidence="8" id="KW-1185">Reference proteome</keyword>
<comment type="similarity">
    <text evidence="1">Belongs to the peptidase C48 family.</text>
</comment>
<dbReference type="Proteomes" id="UP000829196">
    <property type="component" value="Unassembled WGS sequence"/>
</dbReference>
<dbReference type="Pfam" id="PF02902">
    <property type="entry name" value="Peptidase_C48"/>
    <property type="match status" value="1"/>
</dbReference>
<feature type="compositionally biased region" description="Pro residues" evidence="5">
    <location>
        <begin position="535"/>
        <end position="544"/>
    </location>
</feature>
<reference evidence="7" key="1">
    <citation type="journal article" date="2022" name="Front. Genet.">
        <title>Chromosome-Scale Assembly of the Dendrobium nobile Genome Provides Insights Into the Molecular Mechanism of the Biosynthesis of the Medicinal Active Ingredient of Dendrobium.</title>
        <authorList>
            <person name="Xu Q."/>
            <person name="Niu S.-C."/>
            <person name="Li K.-L."/>
            <person name="Zheng P.-J."/>
            <person name="Zhang X.-J."/>
            <person name="Jia Y."/>
            <person name="Liu Y."/>
            <person name="Niu Y.-X."/>
            <person name="Yu L.-H."/>
            <person name="Chen D.-F."/>
            <person name="Zhang G.-Q."/>
        </authorList>
    </citation>
    <scope>NUCLEOTIDE SEQUENCE</scope>
    <source>
        <tissue evidence="7">Leaf</tissue>
    </source>
</reference>